<protein>
    <submittedName>
        <fullName evidence="1">Uncharacterized protein</fullName>
    </submittedName>
</protein>
<keyword evidence="2" id="KW-1185">Reference proteome</keyword>
<reference evidence="1" key="1">
    <citation type="submission" date="2023-11" db="EMBL/GenBank/DDBJ databases">
        <title>Genome assemblies of two species of porcelain crab, Petrolisthes cinctipes and Petrolisthes manimaculis (Anomura: Porcellanidae).</title>
        <authorList>
            <person name="Angst P."/>
        </authorList>
    </citation>
    <scope>NUCLEOTIDE SEQUENCE</scope>
    <source>
        <strain evidence="1">PB745_02</strain>
        <tissue evidence="1">Gill</tissue>
    </source>
</reference>
<evidence type="ECO:0000313" key="2">
    <source>
        <dbReference type="Proteomes" id="UP001292094"/>
    </source>
</evidence>
<proteinExistence type="predicted"/>
<comment type="caution">
    <text evidence="1">The sequence shown here is derived from an EMBL/GenBank/DDBJ whole genome shotgun (WGS) entry which is preliminary data.</text>
</comment>
<gene>
    <name evidence="1" type="ORF">Pmani_018399</name>
</gene>
<sequence>MLLLSTTTFIPGISTWRGQTYTQDQRYQAIIRALPQEVFSSLSPIISTFNQATVYEELIISVHGMSTQQYTYLKALEDVQLDGHQHSQLLRHMQQLNEKIATPFNDDVLKGRHSKLLPTEIQLHLQA</sequence>
<name>A0AAE1PKG5_9EUCA</name>
<dbReference type="AlphaFoldDB" id="A0AAE1PKG5"/>
<dbReference type="Proteomes" id="UP001292094">
    <property type="component" value="Unassembled WGS sequence"/>
</dbReference>
<evidence type="ECO:0000313" key="1">
    <source>
        <dbReference type="EMBL" id="KAK4309999.1"/>
    </source>
</evidence>
<accession>A0AAE1PKG5</accession>
<dbReference type="EMBL" id="JAWZYT010001687">
    <property type="protein sequence ID" value="KAK4309999.1"/>
    <property type="molecule type" value="Genomic_DNA"/>
</dbReference>
<organism evidence="1 2">
    <name type="scientific">Petrolisthes manimaculis</name>
    <dbReference type="NCBI Taxonomy" id="1843537"/>
    <lineage>
        <taxon>Eukaryota</taxon>
        <taxon>Metazoa</taxon>
        <taxon>Ecdysozoa</taxon>
        <taxon>Arthropoda</taxon>
        <taxon>Crustacea</taxon>
        <taxon>Multicrustacea</taxon>
        <taxon>Malacostraca</taxon>
        <taxon>Eumalacostraca</taxon>
        <taxon>Eucarida</taxon>
        <taxon>Decapoda</taxon>
        <taxon>Pleocyemata</taxon>
        <taxon>Anomura</taxon>
        <taxon>Galatheoidea</taxon>
        <taxon>Porcellanidae</taxon>
        <taxon>Petrolisthes</taxon>
    </lineage>
</organism>